<dbReference type="EMBL" id="GL883014">
    <property type="protein sequence ID" value="EGG19558.1"/>
    <property type="molecule type" value="Genomic_DNA"/>
</dbReference>
<feature type="chain" id="PRO_5003320402" description="Transmembrane protein" evidence="1">
    <location>
        <begin position="20"/>
        <end position="130"/>
    </location>
</feature>
<protein>
    <recommendedName>
        <fullName evidence="4">Transmembrane protein</fullName>
    </recommendedName>
</protein>
<keyword evidence="1" id="KW-0732">Signal</keyword>
<gene>
    <name evidence="2" type="ORF">DFA_00136</name>
</gene>
<accession>F4PXP8</accession>
<dbReference type="PROSITE" id="PS51257">
    <property type="entry name" value="PROKAR_LIPOPROTEIN"/>
    <property type="match status" value="1"/>
</dbReference>
<proteinExistence type="predicted"/>
<dbReference type="AlphaFoldDB" id="F4PXP8"/>
<keyword evidence="3" id="KW-1185">Reference proteome</keyword>
<dbReference type="KEGG" id="dfa:DFA_00136"/>
<evidence type="ECO:0000313" key="3">
    <source>
        <dbReference type="Proteomes" id="UP000007797"/>
    </source>
</evidence>
<name>F4PXP8_CACFS</name>
<dbReference type="RefSeq" id="XP_004357852.1">
    <property type="nucleotide sequence ID" value="XM_004357795.1"/>
</dbReference>
<dbReference type="GeneID" id="14871692"/>
<evidence type="ECO:0000313" key="2">
    <source>
        <dbReference type="EMBL" id="EGG19558.1"/>
    </source>
</evidence>
<sequence>MKFIATLLIALCLIASAFSASVTLTGCNESSSSCSQDFPVNQCTAYDICGTNTVNINWLKISAIASDKTYTVALYLDEDCSTPPVSETLTCGECTDGTNFIAECPSSGSATSVVAGSFAVFMGLAGSLLL</sequence>
<reference evidence="3" key="1">
    <citation type="journal article" date="2011" name="Genome Res.">
        <title>Phylogeny-wide analysis of social amoeba genomes highlights ancient origins for complex intercellular communication.</title>
        <authorList>
            <person name="Heidel A.J."/>
            <person name="Lawal H.M."/>
            <person name="Felder M."/>
            <person name="Schilde C."/>
            <person name="Helps N.R."/>
            <person name="Tunggal B."/>
            <person name="Rivero F."/>
            <person name="John U."/>
            <person name="Schleicher M."/>
            <person name="Eichinger L."/>
            <person name="Platzer M."/>
            <person name="Noegel A.A."/>
            <person name="Schaap P."/>
            <person name="Gloeckner G."/>
        </authorList>
    </citation>
    <scope>NUCLEOTIDE SEQUENCE [LARGE SCALE GENOMIC DNA]</scope>
    <source>
        <strain evidence="3">SH3</strain>
    </source>
</reference>
<organism evidence="2 3">
    <name type="scientific">Cavenderia fasciculata</name>
    <name type="common">Slime mold</name>
    <name type="synonym">Dictyostelium fasciculatum</name>
    <dbReference type="NCBI Taxonomy" id="261658"/>
    <lineage>
        <taxon>Eukaryota</taxon>
        <taxon>Amoebozoa</taxon>
        <taxon>Evosea</taxon>
        <taxon>Eumycetozoa</taxon>
        <taxon>Dictyostelia</taxon>
        <taxon>Acytosteliales</taxon>
        <taxon>Cavenderiaceae</taxon>
        <taxon>Cavenderia</taxon>
    </lineage>
</organism>
<evidence type="ECO:0000256" key="1">
    <source>
        <dbReference type="SAM" id="SignalP"/>
    </source>
</evidence>
<evidence type="ECO:0008006" key="4">
    <source>
        <dbReference type="Google" id="ProtNLM"/>
    </source>
</evidence>
<feature type="signal peptide" evidence="1">
    <location>
        <begin position="1"/>
        <end position="19"/>
    </location>
</feature>
<dbReference type="Proteomes" id="UP000007797">
    <property type="component" value="Unassembled WGS sequence"/>
</dbReference>